<dbReference type="NCBIfam" id="TIGR00675">
    <property type="entry name" value="dcm"/>
    <property type="match status" value="1"/>
</dbReference>
<accession>Q027W7</accession>
<feature type="active site" evidence="7">
    <location>
        <position position="123"/>
    </location>
</feature>
<evidence type="ECO:0000256" key="2">
    <source>
        <dbReference type="ARBA" id="ARBA00022603"/>
    </source>
</evidence>
<dbReference type="EC" id="2.1.1.37" evidence="1"/>
<dbReference type="InterPro" id="IPR050390">
    <property type="entry name" value="C5-Methyltransferase"/>
</dbReference>
<keyword evidence="4 7" id="KW-0949">S-adenosyl-L-methionine</keyword>
<dbReference type="PANTHER" id="PTHR10629:SF52">
    <property type="entry name" value="DNA (CYTOSINE-5)-METHYLTRANSFERASE 1"/>
    <property type="match status" value="1"/>
</dbReference>
<keyword evidence="5" id="KW-0680">Restriction system</keyword>
<keyword evidence="3 7" id="KW-0808">Transferase</keyword>
<evidence type="ECO:0000256" key="6">
    <source>
        <dbReference type="ARBA" id="ARBA00047422"/>
    </source>
</evidence>
<dbReference type="PANTHER" id="PTHR10629">
    <property type="entry name" value="CYTOSINE-SPECIFIC METHYLTRANSFERASE"/>
    <property type="match status" value="1"/>
</dbReference>
<comment type="similarity">
    <text evidence="7 8">Belongs to the class I-like SAM-binding methyltransferase superfamily. C5-methyltransferase family.</text>
</comment>
<dbReference type="Pfam" id="PF00145">
    <property type="entry name" value="DNA_methylase"/>
    <property type="match status" value="1"/>
</dbReference>
<dbReference type="GO" id="GO:0003886">
    <property type="term" value="F:DNA (cytosine-5-)-methyltransferase activity"/>
    <property type="evidence" value="ECO:0007669"/>
    <property type="project" value="UniProtKB-EC"/>
</dbReference>
<gene>
    <name evidence="9" type="ordered locus">Acid_1700</name>
</gene>
<protein>
    <recommendedName>
        <fullName evidence="1">DNA (cytosine-5-)-methyltransferase</fullName>
        <ecNumber evidence="1">2.1.1.37</ecNumber>
    </recommendedName>
</protein>
<dbReference type="SUPFAM" id="SSF53335">
    <property type="entry name" value="S-adenosyl-L-methionine-dependent methyltransferases"/>
    <property type="match status" value="1"/>
</dbReference>
<evidence type="ECO:0000256" key="8">
    <source>
        <dbReference type="RuleBase" id="RU000416"/>
    </source>
</evidence>
<dbReference type="KEGG" id="sus:Acid_1700"/>
<dbReference type="HOGENOM" id="CLU_006958_6_0_0"/>
<reference evidence="9" key="1">
    <citation type="submission" date="2006-10" db="EMBL/GenBank/DDBJ databases">
        <title>Complete sequence of Solibacter usitatus Ellin6076.</title>
        <authorList>
            <consortium name="US DOE Joint Genome Institute"/>
            <person name="Copeland A."/>
            <person name="Lucas S."/>
            <person name="Lapidus A."/>
            <person name="Barry K."/>
            <person name="Detter J.C."/>
            <person name="Glavina del Rio T."/>
            <person name="Hammon N."/>
            <person name="Israni S."/>
            <person name="Dalin E."/>
            <person name="Tice H."/>
            <person name="Pitluck S."/>
            <person name="Thompson L.S."/>
            <person name="Brettin T."/>
            <person name="Bruce D."/>
            <person name="Han C."/>
            <person name="Tapia R."/>
            <person name="Gilna P."/>
            <person name="Schmutz J."/>
            <person name="Larimer F."/>
            <person name="Land M."/>
            <person name="Hauser L."/>
            <person name="Kyrpides N."/>
            <person name="Mikhailova N."/>
            <person name="Janssen P.H."/>
            <person name="Kuske C.R."/>
            <person name="Richardson P."/>
        </authorList>
    </citation>
    <scope>NUCLEOTIDE SEQUENCE</scope>
    <source>
        <strain evidence="9">Ellin6076</strain>
    </source>
</reference>
<proteinExistence type="inferred from homology"/>
<evidence type="ECO:0000256" key="5">
    <source>
        <dbReference type="ARBA" id="ARBA00022747"/>
    </source>
</evidence>
<dbReference type="PROSITE" id="PS51679">
    <property type="entry name" value="SAM_MT_C5"/>
    <property type="match status" value="1"/>
</dbReference>
<dbReference type="Gene3D" id="3.90.120.10">
    <property type="entry name" value="DNA Methylase, subunit A, domain 2"/>
    <property type="match status" value="1"/>
</dbReference>
<comment type="catalytic activity">
    <reaction evidence="6">
        <text>a 2'-deoxycytidine in DNA + S-adenosyl-L-methionine = a 5-methyl-2'-deoxycytidine in DNA + S-adenosyl-L-homocysteine + H(+)</text>
        <dbReference type="Rhea" id="RHEA:13681"/>
        <dbReference type="Rhea" id="RHEA-COMP:11369"/>
        <dbReference type="Rhea" id="RHEA-COMP:11370"/>
        <dbReference type="ChEBI" id="CHEBI:15378"/>
        <dbReference type="ChEBI" id="CHEBI:57856"/>
        <dbReference type="ChEBI" id="CHEBI:59789"/>
        <dbReference type="ChEBI" id="CHEBI:85452"/>
        <dbReference type="ChEBI" id="CHEBI:85454"/>
        <dbReference type="EC" id="2.1.1.37"/>
    </reaction>
</comment>
<name>Q027W7_SOLUE</name>
<dbReference type="InParanoid" id="Q027W7"/>
<keyword evidence="2 7" id="KW-0489">Methyltransferase</keyword>
<evidence type="ECO:0000256" key="7">
    <source>
        <dbReference type="PROSITE-ProRule" id="PRU01016"/>
    </source>
</evidence>
<dbReference type="GO" id="GO:0009307">
    <property type="term" value="P:DNA restriction-modification system"/>
    <property type="evidence" value="ECO:0007669"/>
    <property type="project" value="UniProtKB-KW"/>
</dbReference>
<evidence type="ECO:0000256" key="3">
    <source>
        <dbReference type="ARBA" id="ARBA00022679"/>
    </source>
</evidence>
<dbReference type="InterPro" id="IPR029063">
    <property type="entry name" value="SAM-dependent_MTases_sf"/>
</dbReference>
<dbReference type="STRING" id="234267.Acid_1700"/>
<dbReference type="REBASE" id="14449">
    <property type="entry name" value="M.SusEORF1700P"/>
</dbReference>
<dbReference type="EMBL" id="CP000473">
    <property type="protein sequence ID" value="ABJ82690.1"/>
    <property type="molecule type" value="Genomic_DNA"/>
</dbReference>
<dbReference type="Gene3D" id="3.40.50.150">
    <property type="entry name" value="Vaccinia Virus protein VP39"/>
    <property type="match status" value="1"/>
</dbReference>
<dbReference type="InterPro" id="IPR001525">
    <property type="entry name" value="C5_MeTfrase"/>
</dbReference>
<evidence type="ECO:0000256" key="1">
    <source>
        <dbReference type="ARBA" id="ARBA00011975"/>
    </source>
</evidence>
<dbReference type="PRINTS" id="PR00105">
    <property type="entry name" value="C5METTRFRASE"/>
</dbReference>
<sequence>MDTPKIVLQNGAGSLAQVGTRPFVHLPKTPPLISFFTGGGFLDLGMTRAGFPIAWSLELQEAFCDAHDHGMDALFASQGIAGTAPTISCRESIRSKGPVAIRREALGTLARGDDFGMIGGPPCPDFSVGGKNRGFAGNKGQLTQLFIERICELEPSFFLIENVKGLISTRAHREFLDRELWKLEEKGYAVDLRVLNALDLGVPQDRERVFIVGVHRRMIKRLYGLRMDKRQRDWFPWPKDSAFEHAKTRFSWPSTSPFGANPPLPAGLPEELCMAPLILDVEQTGRLPNGQEGFAPYSEKFTTIAEGDDSRKSFKRLHRFRYSPTAAYGNNEVHLHPAQPRRLTVREAMRIQTVPDGYALPPEMPLSFKFKLIGNGVPVQLAAAVGHSLRQFILGAGTPVLPGEKEASASARRENQSPA</sequence>
<organism evidence="9">
    <name type="scientific">Solibacter usitatus (strain Ellin6076)</name>
    <dbReference type="NCBI Taxonomy" id="234267"/>
    <lineage>
        <taxon>Bacteria</taxon>
        <taxon>Pseudomonadati</taxon>
        <taxon>Acidobacteriota</taxon>
        <taxon>Terriglobia</taxon>
        <taxon>Bryobacterales</taxon>
        <taxon>Solibacteraceae</taxon>
        <taxon>Candidatus Solibacter</taxon>
    </lineage>
</organism>
<dbReference type="OrthoDB" id="9813719at2"/>
<dbReference type="AlphaFoldDB" id="Q027W7"/>
<dbReference type="GO" id="GO:0032259">
    <property type="term" value="P:methylation"/>
    <property type="evidence" value="ECO:0007669"/>
    <property type="project" value="UniProtKB-KW"/>
</dbReference>
<evidence type="ECO:0000313" key="9">
    <source>
        <dbReference type="EMBL" id="ABJ82690.1"/>
    </source>
</evidence>
<dbReference type="eggNOG" id="COG0270">
    <property type="taxonomic scope" value="Bacteria"/>
</dbReference>
<evidence type="ECO:0000256" key="4">
    <source>
        <dbReference type="ARBA" id="ARBA00022691"/>
    </source>
</evidence>